<dbReference type="Pfam" id="PF13561">
    <property type="entry name" value="adh_short_C2"/>
    <property type="match status" value="1"/>
</dbReference>
<protein>
    <recommendedName>
        <fullName evidence="5">Ketoreductase domain-containing protein</fullName>
    </recommendedName>
</protein>
<feature type="domain" description="Ketoreductase" evidence="5">
    <location>
        <begin position="8"/>
        <end position="194"/>
    </location>
</feature>
<dbReference type="InterPro" id="IPR002347">
    <property type="entry name" value="SDR_fam"/>
</dbReference>
<dbReference type="GO" id="GO:0005997">
    <property type="term" value="P:xylulose metabolic process"/>
    <property type="evidence" value="ECO:0007669"/>
    <property type="project" value="TreeGrafter"/>
</dbReference>
<dbReference type="FunFam" id="3.40.50.720:FF:000084">
    <property type="entry name" value="Short-chain dehydrogenase reductase"/>
    <property type="match status" value="1"/>
</dbReference>
<evidence type="ECO:0000313" key="7">
    <source>
        <dbReference type="Proteomes" id="UP001153636"/>
    </source>
</evidence>
<dbReference type="InterPro" id="IPR051737">
    <property type="entry name" value="L-xylulose/Carbonyl_redctase"/>
</dbReference>
<dbReference type="InterPro" id="IPR057326">
    <property type="entry name" value="KR_dom"/>
</dbReference>
<dbReference type="EMBL" id="OV651834">
    <property type="protein sequence ID" value="CAH1107577.1"/>
    <property type="molecule type" value="Genomic_DNA"/>
</dbReference>
<evidence type="ECO:0000256" key="2">
    <source>
        <dbReference type="ARBA" id="ARBA00011881"/>
    </source>
</evidence>
<dbReference type="OrthoDB" id="1393670at2759"/>
<name>A0A9P0CQE6_9CUCU</name>
<evidence type="ECO:0000256" key="3">
    <source>
        <dbReference type="ARBA" id="ARBA00022857"/>
    </source>
</evidence>
<dbReference type="PANTHER" id="PTHR44252">
    <property type="entry name" value="D-ERYTHRULOSE REDUCTASE"/>
    <property type="match status" value="1"/>
</dbReference>
<keyword evidence="4" id="KW-0560">Oxidoreductase</keyword>
<accession>A0A9P0CQE6</accession>
<sequence>MEINFQGKTALVTGASQGIGREIVKQLVKCKANVIAVARNKELLTSLQKEVPSIKIIPLDLTDWDATKCMLENVGDVDLLVNNAGLAILGPLTEVKEEDVDRVMAINIKSMINVSKVVVRNLIERKVPGSIVNVSSQASMVGLNNHTVYCASKGAVDGFTRAAALEYGPKNIRFNAVNPTVILTDMGKLGWSDPAVAKPMLEKIPLRRFGEVHEVVDAVTFLLSDKASMITGTCLPIDGGVFAINVKTVINVSKIVVRNLIKRKAPGSIVNISSQASLVGLNNHTVYGASKGAVDSFTRAAALEYGPKNIRFNAVNPTVIWTDMGKLVWSDPDVMKPMLEKIPLGRFGEIQEVVDAVTFLISDKASMITGMCLPIDGGFVSS</sequence>
<dbReference type="SMART" id="SM00822">
    <property type="entry name" value="PKS_KR"/>
    <property type="match status" value="1"/>
</dbReference>
<dbReference type="Proteomes" id="UP001153636">
    <property type="component" value="Chromosome 22"/>
</dbReference>
<evidence type="ECO:0000259" key="5">
    <source>
        <dbReference type="SMART" id="SM00822"/>
    </source>
</evidence>
<dbReference type="PRINTS" id="PR00080">
    <property type="entry name" value="SDRFAMILY"/>
</dbReference>
<dbReference type="AlphaFoldDB" id="A0A9P0CQE6"/>
<dbReference type="SUPFAM" id="SSF51735">
    <property type="entry name" value="NAD(P)-binding Rossmann-fold domains"/>
    <property type="match status" value="2"/>
</dbReference>
<dbReference type="GO" id="GO:0006629">
    <property type="term" value="P:lipid metabolic process"/>
    <property type="evidence" value="ECO:0007669"/>
    <property type="project" value="UniProtKB-ARBA"/>
</dbReference>
<dbReference type="GO" id="GO:0050038">
    <property type="term" value="F:L-xylulose reductase (NADPH) activity"/>
    <property type="evidence" value="ECO:0007669"/>
    <property type="project" value="TreeGrafter"/>
</dbReference>
<keyword evidence="7" id="KW-1185">Reference proteome</keyword>
<evidence type="ECO:0000256" key="1">
    <source>
        <dbReference type="ARBA" id="ARBA00006484"/>
    </source>
</evidence>
<evidence type="ECO:0000256" key="4">
    <source>
        <dbReference type="ARBA" id="ARBA00023002"/>
    </source>
</evidence>
<dbReference type="Gene3D" id="3.40.50.720">
    <property type="entry name" value="NAD(P)-binding Rossmann-like Domain"/>
    <property type="match status" value="2"/>
</dbReference>
<dbReference type="InterPro" id="IPR020904">
    <property type="entry name" value="Sc_DH/Rdtase_CS"/>
</dbReference>
<dbReference type="PANTHER" id="PTHR44252:SF3">
    <property type="entry name" value="D-ERYTHRULOSE REDUCTASE-RELATED"/>
    <property type="match status" value="1"/>
</dbReference>
<dbReference type="FunFam" id="3.40.50.720:FF:000214">
    <property type="entry name" value="L-xylulose reductase"/>
    <property type="match status" value="1"/>
</dbReference>
<evidence type="ECO:0000313" key="6">
    <source>
        <dbReference type="EMBL" id="CAH1107577.1"/>
    </source>
</evidence>
<organism evidence="6 7">
    <name type="scientific">Psylliodes chrysocephalus</name>
    <dbReference type="NCBI Taxonomy" id="3402493"/>
    <lineage>
        <taxon>Eukaryota</taxon>
        <taxon>Metazoa</taxon>
        <taxon>Ecdysozoa</taxon>
        <taxon>Arthropoda</taxon>
        <taxon>Hexapoda</taxon>
        <taxon>Insecta</taxon>
        <taxon>Pterygota</taxon>
        <taxon>Neoptera</taxon>
        <taxon>Endopterygota</taxon>
        <taxon>Coleoptera</taxon>
        <taxon>Polyphaga</taxon>
        <taxon>Cucujiformia</taxon>
        <taxon>Chrysomeloidea</taxon>
        <taxon>Chrysomelidae</taxon>
        <taxon>Galerucinae</taxon>
        <taxon>Alticini</taxon>
        <taxon>Psylliodes</taxon>
    </lineage>
</organism>
<dbReference type="GO" id="GO:0004090">
    <property type="term" value="F:carbonyl reductase (NADPH) activity"/>
    <property type="evidence" value="ECO:0007669"/>
    <property type="project" value="TreeGrafter"/>
</dbReference>
<dbReference type="PRINTS" id="PR00081">
    <property type="entry name" value="GDHRDH"/>
</dbReference>
<dbReference type="PROSITE" id="PS00061">
    <property type="entry name" value="ADH_SHORT"/>
    <property type="match status" value="2"/>
</dbReference>
<gene>
    <name evidence="6" type="ORF">PSYICH_LOCUS8297</name>
</gene>
<proteinExistence type="inferred from homology"/>
<keyword evidence="3" id="KW-0521">NADP</keyword>
<dbReference type="InterPro" id="IPR036291">
    <property type="entry name" value="NAD(P)-bd_dom_sf"/>
</dbReference>
<comment type="similarity">
    <text evidence="1">Belongs to the short-chain dehydrogenases/reductases (SDR) family.</text>
</comment>
<dbReference type="GO" id="GO:0006006">
    <property type="term" value="P:glucose metabolic process"/>
    <property type="evidence" value="ECO:0007669"/>
    <property type="project" value="TreeGrafter"/>
</dbReference>
<reference evidence="6" key="1">
    <citation type="submission" date="2022-01" db="EMBL/GenBank/DDBJ databases">
        <authorList>
            <person name="King R."/>
        </authorList>
    </citation>
    <scope>NUCLEOTIDE SEQUENCE</scope>
</reference>
<comment type="subunit">
    <text evidence="2">Homotetramer.</text>
</comment>